<accession>A0A517ZJW1</accession>
<dbReference type="Gene3D" id="2.130.10.10">
    <property type="entry name" value="YVTN repeat-like/Quinoprotein amine dehydrogenase"/>
    <property type="match status" value="1"/>
</dbReference>
<dbReference type="EMBL" id="CP036276">
    <property type="protein sequence ID" value="QDU42760.1"/>
    <property type="molecule type" value="Genomic_DNA"/>
</dbReference>
<evidence type="ECO:0000313" key="3">
    <source>
        <dbReference type="Proteomes" id="UP000319383"/>
    </source>
</evidence>
<reference evidence="2 3" key="1">
    <citation type="submission" date="2019-02" db="EMBL/GenBank/DDBJ databases">
        <title>Deep-cultivation of Planctomycetes and their phenomic and genomic characterization uncovers novel biology.</title>
        <authorList>
            <person name="Wiegand S."/>
            <person name="Jogler M."/>
            <person name="Boedeker C."/>
            <person name="Pinto D."/>
            <person name="Vollmers J."/>
            <person name="Rivas-Marin E."/>
            <person name="Kohn T."/>
            <person name="Peeters S.H."/>
            <person name="Heuer A."/>
            <person name="Rast P."/>
            <person name="Oberbeckmann S."/>
            <person name="Bunk B."/>
            <person name="Jeske O."/>
            <person name="Meyerdierks A."/>
            <person name="Storesund J.E."/>
            <person name="Kallscheuer N."/>
            <person name="Luecker S."/>
            <person name="Lage O.M."/>
            <person name="Pohl T."/>
            <person name="Merkel B.J."/>
            <person name="Hornburger P."/>
            <person name="Mueller R.-W."/>
            <person name="Bruemmer F."/>
            <person name="Labrenz M."/>
            <person name="Spormann A.M."/>
            <person name="Op den Camp H."/>
            <person name="Overmann J."/>
            <person name="Amann R."/>
            <person name="Jetten M.S.M."/>
            <person name="Mascher T."/>
            <person name="Medema M.H."/>
            <person name="Devos D.P."/>
            <person name="Kaster A.-K."/>
            <person name="Ovreas L."/>
            <person name="Rohde M."/>
            <person name="Galperin M.Y."/>
            <person name="Jogler C."/>
        </authorList>
    </citation>
    <scope>NUCLEOTIDE SEQUENCE [LARGE SCALE GENOMIC DNA]</scope>
    <source>
        <strain evidence="2 3">Mal52</strain>
    </source>
</reference>
<name>A0A517ZJW1_9PLAN</name>
<dbReference type="KEGG" id="sdyn:Mal52_12270"/>
<dbReference type="InterPro" id="IPR002372">
    <property type="entry name" value="PQQ_rpt_dom"/>
</dbReference>
<dbReference type="AlphaFoldDB" id="A0A517ZJW1"/>
<dbReference type="InterPro" id="IPR015943">
    <property type="entry name" value="WD40/YVTN_repeat-like_dom_sf"/>
</dbReference>
<evidence type="ECO:0000259" key="1">
    <source>
        <dbReference type="Pfam" id="PF13360"/>
    </source>
</evidence>
<dbReference type="InterPro" id="IPR011047">
    <property type="entry name" value="Quinoprotein_ADH-like_sf"/>
</dbReference>
<dbReference type="PANTHER" id="PTHR34512:SF30">
    <property type="entry name" value="OUTER MEMBRANE PROTEIN ASSEMBLY FACTOR BAMB"/>
    <property type="match status" value="1"/>
</dbReference>
<feature type="domain" description="Pyrrolo-quinoline quinone repeat" evidence="1">
    <location>
        <begin position="113"/>
        <end position="244"/>
    </location>
</feature>
<feature type="domain" description="Pyrrolo-quinoline quinone repeat" evidence="1">
    <location>
        <begin position="12"/>
        <end position="87"/>
    </location>
</feature>
<gene>
    <name evidence="2" type="ORF">Mal52_12270</name>
</gene>
<keyword evidence="3" id="KW-1185">Reference proteome</keyword>
<organism evidence="2 3">
    <name type="scientific">Symmachiella dynata</name>
    <dbReference type="NCBI Taxonomy" id="2527995"/>
    <lineage>
        <taxon>Bacteria</taxon>
        <taxon>Pseudomonadati</taxon>
        <taxon>Planctomycetota</taxon>
        <taxon>Planctomycetia</taxon>
        <taxon>Planctomycetales</taxon>
        <taxon>Planctomycetaceae</taxon>
        <taxon>Symmachiella</taxon>
    </lineage>
</organism>
<sequence length="336" mass="36907">MIFGSRSLDDRKDLFQCYDTLAGLKLWELEYAAEGELDYGISPRTTPLIYGDLVFLFGALGDLHSVDLLSGEVQWKTNVRKAFVATAEMPWGYCGSPLLVDGKLIINPGAANASLVALNPKTGQVLWKSPGKACGYGSLIAGRFGGKLQIVGHDTDSLGGWDPKTGKRLWTLTPPHENDFNVPTPINVDGQLLVSTENNGTRLYRFKDNGEIDPKPVAENAQLNPDTSSPVVVGDRLFCVHYVLWCLNANGKLERIWRLRDAALSKHGVIIASSDRLLVIGDGELLLLDPLADKPRIISRVKLFEDKVPPYSHPALVGTKLFIRSENQLKCLDLSN</sequence>
<dbReference type="SUPFAM" id="SSF50998">
    <property type="entry name" value="Quinoprotein alcohol dehydrogenase-like"/>
    <property type="match status" value="1"/>
</dbReference>
<dbReference type="Pfam" id="PF13360">
    <property type="entry name" value="PQQ_2"/>
    <property type="match status" value="2"/>
</dbReference>
<dbReference type="PANTHER" id="PTHR34512">
    <property type="entry name" value="CELL SURFACE PROTEIN"/>
    <property type="match status" value="1"/>
</dbReference>
<protein>
    <submittedName>
        <fullName evidence="2">Outer membrane biogenesis protein BamB</fullName>
    </submittedName>
</protein>
<dbReference type="SMART" id="SM00564">
    <property type="entry name" value="PQQ"/>
    <property type="match status" value="4"/>
</dbReference>
<evidence type="ECO:0000313" key="2">
    <source>
        <dbReference type="EMBL" id="QDU42760.1"/>
    </source>
</evidence>
<proteinExistence type="predicted"/>
<dbReference type="Proteomes" id="UP000319383">
    <property type="component" value="Chromosome"/>
</dbReference>
<dbReference type="InterPro" id="IPR018391">
    <property type="entry name" value="PQQ_b-propeller_rpt"/>
</dbReference>